<evidence type="ECO:0000259" key="2">
    <source>
        <dbReference type="Pfam" id="PF20152"/>
    </source>
</evidence>
<dbReference type="OMA" id="RVWIMSN"/>
<sequence length="315" mass="35196">MSIVSQFIGSFLIEVFIACILYGVTTLQTFLYFQKYPNDEKMLKFMVMLVWVLESVHTAFCMLFVYEYLVIHYGEMSYLGTIHWTAGGSIISGLVITLAVHLFYVRRVWILSSKSYLLTGVVALIALTRFVCGLVSSILSYAFSEWVIYRTRIAPLVTVSIGLGAAAIVDVLVAFILAFYLNRGRNNWQSQSSGRLNLIMIYAVNTGAITSIVSVLGVIFFATMKNSLIFLGILEIQSKLYANSFLGSLNARTHIRNKYSNPAQYPSFEFSTRSNIRTVAPPVPQVEVFQQTVVTNDAGEVELDFNKSIKGGELV</sequence>
<feature type="transmembrane region" description="Helical" evidence="1">
    <location>
        <begin position="45"/>
        <end position="69"/>
    </location>
</feature>
<accession>A0A1C7LUM9</accession>
<feature type="transmembrane region" description="Helical" evidence="1">
    <location>
        <begin position="81"/>
        <end position="104"/>
    </location>
</feature>
<proteinExistence type="predicted"/>
<dbReference type="STRING" id="5627.A0A1C7LUM9"/>
<feature type="transmembrane region" description="Helical" evidence="1">
    <location>
        <begin position="6"/>
        <end position="33"/>
    </location>
</feature>
<keyword evidence="4" id="KW-1185">Reference proteome</keyword>
<reference evidence="3 4" key="1">
    <citation type="submission" date="2016-03" db="EMBL/GenBank/DDBJ databases">
        <title>Whole genome sequencing of Grifola frondosa 9006-11.</title>
        <authorList>
            <person name="Min B."/>
            <person name="Park H."/>
            <person name="Kim J.-G."/>
            <person name="Cho H."/>
            <person name="Oh Y.-L."/>
            <person name="Kong W.-S."/>
            <person name="Choi I.-G."/>
        </authorList>
    </citation>
    <scope>NUCLEOTIDE SEQUENCE [LARGE SCALE GENOMIC DNA]</scope>
    <source>
        <strain evidence="3 4">9006-11</strain>
    </source>
</reference>
<comment type="caution">
    <text evidence="3">The sequence shown here is derived from an EMBL/GenBank/DDBJ whole genome shotgun (WGS) entry which is preliminary data.</text>
</comment>
<evidence type="ECO:0000256" key="1">
    <source>
        <dbReference type="SAM" id="Phobius"/>
    </source>
</evidence>
<keyword evidence="1" id="KW-0472">Membrane</keyword>
<dbReference type="EMBL" id="LUGG01000029">
    <property type="protein sequence ID" value="OBZ66544.1"/>
    <property type="molecule type" value="Genomic_DNA"/>
</dbReference>
<feature type="transmembrane region" description="Helical" evidence="1">
    <location>
        <begin position="202"/>
        <end position="222"/>
    </location>
</feature>
<evidence type="ECO:0000313" key="4">
    <source>
        <dbReference type="Proteomes" id="UP000092993"/>
    </source>
</evidence>
<dbReference type="Pfam" id="PF20152">
    <property type="entry name" value="DUF6534"/>
    <property type="match status" value="1"/>
</dbReference>
<keyword evidence="1" id="KW-1133">Transmembrane helix</keyword>
<dbReference type="InterPro" id="IPR045339">
    <property type="entry name" value="DUF6534"/>
</dbReference>
<organism evidence="3 4">
    <name type="scientific">Grifola frondosa</name>
    <name type="common">Maitake</name>
    <name type="synonym">Polyporus frondosus</name>
    <dbReference type="NCBI Taxonomy" id="5627"/>
    <lineage>
        <taxon>Eukaryota</taxon>
        <taxon>Fungi</taxon>
        <taxon>Dikarya</taxon>
        <taxon>Basidiomycota</taxon>
        <taxon>Agaricomycotina</taxon>
        <taxon>Agaricomycetes</taxon>
        <taxon>Polyporales</taxon>
        <taxon>Grifolaceae</taxon>
        <taxon>Grifola</taxon>
    </lineage>
</organism>
<dbReference type="PANTHER" id="PTHR40465">
    <property type="entry name" value="CHROMOSOME 1, WHOLE GENOME SHOTGUN SEQUENCE"/>
    <property type="match status" value="1"/>
</dbReference>
<dbReference type="AlphaFoldDB" id="A0A1C7LUM9"/>
<feature type="transmembrane region" description="Helical" evidence="1">
    <location>
        <begin position="116"/>
        <end position="141"/>
    </location>
</feature>
<gene>
    <name evidence="3" type="ORF">A0H81_13383</name>
</gene>
<feature type="transmembrane region" description="Helical" evidence="1">
    <location>
        <begin position="153"/>
        <end position="181"/>
    </location>
</feature>
<dbReference type="PANTHER" id="PTHR40465:SF1">
    <property type="entry name" value="DUF6534 DOMAIN-CONTAINING PROTEIN"/>
    <property type="match status" value="1"/>
</dbReference>
<feature type="domain" description="DUF6534" evidence="2">
    <location>
        <begin position="166"/>
        <end position="254"/>
    </location>
</feature>
<keyword evidence="1" id="KW-0812">Transmembrane</keyword>
<dbReference type="OrthoDB" id="2801815at2759"/>
<protein>
    <recommendedName>
        <fullName evidence="2">DUF6534 domain-containing protein</fullName>
    </recommendedName>
</protein>
<name>A0A1C7LUM9_GRIFR</name>
<evidence type="ECO:0000313" key="3">
    <source>
        <dbReference type="EMBL" id="OBZ66544.1"/>
    </source>
</evidence>
<dbReference type="Proteomes" id="UP000092993">
    <property type="component" value="Unassembled WGS sequence"/>
</dbReference>